<organism evidence="3">
    <name type="scientific">mine drainage metagenome</name>
    <dbReference type="NCBI Taxonomy" id="410659"/>
    <lineage>
        <taxon>unclassified sequences</taxon>
        <taxon>metagenomes</taxon>
        <taxon>ecological metagenomes</taxon>
    </lineage>
</organism>
<protein>
    <submittedName>
        <fullName evidence="3">Solute-binding protein</fullName>
    </submittedName>
</protein>
<evidence type="ECO:0000256" key="2">
    <source>
        <dbReference type="ARBA" id="ARBA00023239"/>
    </source>
</evidence>
<comment type="caution">
    <text evidence="3">The sequence shown here is derived from an EMBL/GenBank/DDBJ whole genome shotgun (WGS) entry which is preliminary data.</text>
</comment>
<gene>
    <name evidence="3" type="ORF">B2A_14297</name>
</gene>
<dbReference type="GO" id="GO:0009234">
    <property type="term" value="P:menaquinone biosynthetic process"/>
    <property type="evidence" value="ECO:0007669"/>
    <property type="project" value="UniProtKB-KW"/>
</dbReference>
<reference evidence="3" key="2">
    <citation type="journal article" date="2014" name="ISME J.">
        <title>Microbial stratification in low pH oxic and suboxic macroscopic growths along an acid mine drainage.</title>
        <authorList>
            <person name="Mendez-Garcia C."/>
            <person name="Mesa V."/>
            <person name="Sprenger R.R."/>
            <person name="Richter M."/>
            <person name="Diez M.S."/>
            <person name="Solano J."/>
            <person name="Bargiela R."/>
            <person name="Golyshina O.V."/>
            <person name="Manteca A."/>
            <person name="Ramos J.L."/>
            <person name="Gallego J.R."/>
            <person name="Llorente I."/>
            <person name="Martins Dos Santos V.A."/>
            <person name="Jensen O.N."/>
            <person name="Pelaez A.I."/>
            <person name="Sanchez J."/>
            <person name="Ferrer M."/>
        </authorList>
    </citation>
    <scope>NUCLEOTIDE SEQUENCE</scope>
</reference>
<proteinExistence type="predicted"/>
<dbReference type="Pfam" id="PF02621">
    <property type="entry name" value="VitK2_biosynth"/>
    <property type="match status" value="1"/>
</dbReference>
<dbReference type="InterPro" id="IPR003773">
    <property type="entry name" value="Menaquinone_biosynth"/>
</dbReference>
<keyword evidence="2" id="KW-0456">Lyase</keyword>
<keyword evidence="1" id="KW-0474">Menaquinone biosynthesis</keyword>
<evidence type="ECO:0000256" key="1">
    <source>
        <dbReference type="ARBA" id="ARBA00022428"/>
    </source>
</evidence>
<dbReference type="SUPFAM" id="SSF53850">
    <property type="entry name" value="Periplasmic binding protein-like II"/>
    <property type="match status" value="1"/>
</dbReference>
<sequence>MVSLISYARHSEELNLLRNPVIAFAGQTLSTLLVSGGKDMQKQMNIAVSADTETTKWYMSNVLRSLGVNISLKSSEYIEAGDLLSEADYALVIGDEALKVFSTKLRILLDIGSEFLRAFQMLPLYAVSVSRVKEKEGDDAWIADAEQYKSECAENLAARLGISPILAKRYYANVRFQQEKSISNTLSFVMNSVRK</sequence>
<accession>T0ZN10</accession>
<name>T0ZN10_9ZZZZ</name>
<dbReference type="EMBL" id="AUZZ01010366">
    <property type="protein sequence ID" value="EQD30084.1"/>
    <property type="molecule type" value="Genomic_DNA"/>
</dbReference>
<dbReference type="AlphaFoldDB" id="T0ZN10"/>
<dbReference type="Gene3D" id="3.40.190.10">
    <property type="entry name" value="Periplasmic binding protein-like II"/>
    <property type="match status" value="1"/>
</dbReference>
<dbReference type="GO" id="GO:0016829">
    <property type="term" value="F:lyase activity"/>
    <property type="evidence" value="ECO:0007669"/>
    <property type="project" value="UniProtKB-KW"/>
</dbReference>
<evidence type="ECO:0000313" key="3">
    <source>
        <dbReference type="EMBL" id="EQD30084.1"/>
    </source>
</evidence>
<reference evidence="3" key="1">
    <citation type="submission" date="2013-08" db="EMBL/GenBank/DDBJ databases">
        <authorList>
            <person name="Mendez C."/>
            <person name="Richter M."/>
            <person name="Ferrer M."/>
            <person name="Sanchez J."/>
        </authorList>
    </citation>
    <scope>NUCLEOTIDE SEQUENCE</scope>
</reference>